<comment type="caution">
    <text evidence="1">The sequence shown here is derived from an EMBL/GenBank/DDBJ whole genome shotgun (WGS) entry which is preliminary data.</text>
</comment>
<gene>
    <name evidence="1" type="ORF">LCGC14_1695620</name>
</gene>
<organism evidence="1">
    <name type="scientific">marine sediment metagenome</name>
    <dbReference type="NCBI Taxonomy" id="412755"/>
    <lineage>
        <taxon>unclassified sequences</taxon>
        <taxon>metagenomes</taxon>
        <taxon>ecological metagenomes</taxon>
    </lineage>
</organism>
<dbReference type="AlphaFoldDB" id="A0A0F9K007"/>
<reference evidence="1" key="1">
    <citation type="journal article" date="2015" name="Nature">
        <title>Complex archaea that bridge the gap between prokaryotes and eukaryotes.</title>
        <authorList>
            <person name="Spang A."/>
            <person name="Saw J.H."/>
            <person name="Jorgensen S.L."/>
            <person name="Zaremba-Niedzwiedzka K."/>
            <person name="Martijn J."/>
            <person name="Lind A.E."/>
            <person name="van Eijk R."/>
            <person name="Schleper C."/>
            <person name="Guy L."/>
            <person name="Ettema T.J."/>
        </authorList>
    </citation>
    <scope>NUCLEOTIDE SEQUENCE</scope>
</reference>
<protein>
    <submittedName>
        <fullName evidence="1">Uncharacterized protein</fullName>
    </submittedName>
</protein>
<proteinExistence type="predicted"/>
<sequence length="92" mass="10741">MIVRALDGKRYASRKKLHQVAPGLELRTRYWHRSRATTAGNVRSAKRHREHKRRGIRESLAKGALGRLSTPTPSFFNRSLQWMRGLMRTRCV</sequence>
<evidence type="ECO:0000313" key="1">
    <source>
        <dbReference type="EMBL" id="KKM15488.1"/>
    </source>
</evidence>
<name>A0A0F9K007_9ZZZZ</name>
<dbReference type="EMBL" id="LAZR01014896">
    <property type="protein sequence ID" value="KKM15488.1"/>
    <property type="molecule type" value="Genomic_DNA"/>
</dbReference>
<accession>A0A0F9K007</accession>